<keyword evidence="2" id="KW-1185">Reference proteome</keyword>
<protein>
    <submittedName>
        <fullName evidence="1">Uncharacterized protein DUF1579</fullName>
    </submittedName>
</protein>
<gene>
    <name evidence="1" type="ORF">EV193_101761</name>
</gene>
<evidence type="ECO:0000313" key="2">
    <source>
        <dbReference type="Proteomes" id="UP000294257"/>
    </source>
</evidence>
<accession>A0A4Q7L8A5</accession>
<dbReference type="Pfam" id="PF07617">
    <property type="entry name" value="DUF1579"/>
    <property type="match status" value="1"/>
</dbReference>
<reference evidence="1 2" key="1">
    <citation type="submission" date="2019-02" db="EMBL/GenBank/DDBJ databases">
        <title>Genomic Encyclopedia of Type Strains, Phase IV (KMG-IV): sequencing the most valuable type-strain genomes for metagenomic binning, comparative biology and taxonomic classification.</title>
        <authorList>
            <person name="Goeker M."/>
        </authorList>
    </citation>
    <scope>NUCLEOTIDE SEQUENCE [LARGE SCALE GENOMIC DNA]</scope>
    <source>
        <strain evidence="1 2">DSM 101727</strain>
    </source>
</reference>
<organism evidence="1 2">
    <name type="scientific">Herbihabitans rhizosphaerae</name>
    <dbReference type="NCBI Taxonomy" id="1872711"/>
    <lineage>
        <taxon>Bacteria</taxon>
        <taxon>Bacillati</taxon>
        <taxon>Actinomycetota</taxon>
        <taxon>Actinomycetes</taxon>
        <taxon>Pseudonocardiales</taxon>
        <taxon>Pseudonocardiaceae</taxon>
        <taxon>Herbihabitans</taxon>
    </lineage>
</organism>
<evidence type="ECO:0000313" key="1">
    <source>
        <dbReference type="EMBL" id="RZS44881.1"/>
    </source>
</evidence>
<dbReference type="RefSeq" id="WP_207222474.1">
    <property type="nucleotide sequence ID" value="NZ_SGWQ01000001.1"/>
</dbReference>
<sequence>MANSTPGMPTPHPALKRLDHLVGTWTMTGNLIGSDEETITGTATYTWLPGGFFLVQEVEIDFAGMVNVRSHELIGYDPETDTFPSTVYSNMAPEPLPYRWTVREDGFSISVTHGVLDATYTGTFSADGTSMSGGWRPNPGADETVNISYDVRGTRA</sequence>
<comment type="caution">
    <text evidence="1">The sequence shown here is derived from an EMBL/GenBank/DDBJ whole genome shotgun (WGS) entry which is preliminary data.</text>
</comment>
<dbReference type="Proteomes" id="UP000294257">
    <property type="component" value="Unassembled WGS sequence"/>
</dbReference>
<dbReference type="EMBL" id="SGWQ01000001">
    <property type="protein sequence ID" value="RZS44881.1"/>
    <property type="molecule type" value="Genomic_DNA"/>
</dbReference>
<name>A0A4Q7L8A5_9PSEU</name>
<proteinExistence type="predicted"/>
<dbReference type="InterPro" id="IPR011473">
    <property type="entry name" value="DUF1579"/>
</dbReference>
<dbReference type="AlphaFoldDB" id="A0A4Q7L8A5"/>